<evidence type="ECO:0000259" key="1">
    <source>
        <dbReference type="Pfam" id="PF05709"/>
    </source>
</evidence>
<evidence type="ECO:0000313" key="4">
    <source>
        <dbReference type="Proteomes" id="UP000657931"/>
    </source>
</evidence>
<dbReference type="InterPro" id="IPR054738">
    <property type="entry name" value="Siphovirus-type_tail_C"/>
</dbReference>
<organism evidence="3 4">
    <name type="scientific">Cytobacillus stercorigallinarum</name>
    <dbReference type="NCBI Taxonomy" id="2762240"/>
    <lineage>
        <taxon>Bacteria</taxon>
        <taxon>Bacillati</taxon>
        <taxon>Bacillota</taxon>
        <taxon>Bacilli</taxon>
        <taxon>Bacillales</taxon>
        <taxon>Bacillaceae</taxon>
        <taxon>Cytobacillus</taxon>
    </lineage>
</organism>
<proteinExistence type="predicted"/>
<reference evidence="3 4" key="1">
    <citation type="submission" date="2020-08" db="EMBL/GenBank/DDBJ databases">
        <title>A Genomic Blueprint of the Chicken Gut Microbiome.</title>
        <authorList>
            <person name="Gilroy R."/>
            <person name="Ravi A."/>
            <person name="Getino M."/>
            <person name="Pursley I."/>
            <person name="Horton D.L."/>
            <person name="Alikhan N.-F."/>
            <person name="Baker D."/>
            <person name="Gharbi K."/>
            <person name="Hall N."/>
            <person name="Watson M."/>
            <person name="Adriaenssens E.M."/>
            <person name="Foster-Nyarko E."/>
            <person name="Jarju S."/>
            <person name="Secka A."/>
            <person name="Antonio M."/>
            <person name="Oren A."/>
            <person name="Chaudhuri R."/>
            <person name="La Ragione R.M."/>
            <person name="Hildebrand F."/>
            <person name="Pallen M.J."/>
        </authorList>
    </citation>
    <scope>NUCLEOTIDE SEQUENCE [LARGE SCALE GENOMIC DNA]</scope>
    <source>
        <strain evidence="3 4">Sa5YUA1</strain>
    </source>
</reference>
<dbReference type="Proteomes" id="UP000657931">
    <property type="component" value="Unassembled WGS sequence"/>
</dbReference>
<name>A0ABR8QNP4_9BACI</name>
<keyword evidence="4" id="KW-1185">Reference proteome</keyword>
<dbReference type="NCBIfam" id="TIGR01633">
    <property type="entry name" value="phi3626_gp14_N"/>
    <property type="match status" value="1"/>
</dbReference>
<comment type="caution">
    <text evidence="3">The sequence shown here is derived from an EMBL/GenBank/DDBJ whole genome shotgun (WGS) entry which is preliminary data.</text>
</comment>
<dbReference type="InterPro" id="IPR008841">
    <property type="entry name" value="Siphovirus-type_tail_N"/>
</dbReference>
<feature type="domain" description="Siphovirus-type tail component RIFT-related" evidence="1">
    <location>
        <begin position="38"/>
        <end position="121"/>
    </location>
</feature>
<evidence type="ECO:0000313" key="3">
    <source>
        <dbReference type="EMBL" id="MBD7937131.1"/>
    </source>
</evidence>
<evidence type="ECO:0000259" key="2">
    <source>
        <dbReference type="Pfam" id="PF22768"/>
    </source>
</evidence>
<dbReference type="EMBL" id="JACSQT010000003">
    <property type="protein sequence ID" value="MBD7937131.1"/>
    <property type="molecule type" value="Genomic_DNA"/>
</dbReference>
<feature type="domain" description="Siphovirus-type tail component C-terminal" evidence="2">
    <location>
        <begin position="145"/>
        <end position="237"/>
    </location>
</feature>
<dbReference type="InterPro" id="IPR006520">
    <property type="entry name" value="Dit_BPSPP_N"/>
</dbReference>
<dbReference type="Gene3D" id="2.60.120.860">
    <property type="match status" value="1"/>
</dbReference>
<dbReference type="Gene3D" id="2.40.30.200">
    <property type="match status" value="1"/>
</dbReference>
<protein>
    <submittedName>
        <fullName evidence="3">Phage tail family protein</fullName>
    </submittedName>
</protein>
<dbReference type="RefSeq" id="WP_191813067.1">
    <property type="nucleotide sequence ID" value="NZ_JACSQT010000003.1"/>
</dbReference>
<gene>
    <name evidence="3" type="ORF">H9655_08815</name>
</gene>
<sequence>MVKSMTFNGIRMPEIILLEGRSKPPFAQRKHEFRKQDYGYRLKKTTTEPLPISQPIGFVVDDDYNALELRDELTNWLITDEPAPLQFDDEPGRTYYALIENSIDDFSRFAYLRQGTLQFTCPDPYAHGDTKKLDVEILEKTFLIGGQTITPWTVNVTFLEGTNRFELIGSNGLYLLLNYTFVAGDRLQIDYVGRKVFLNGNDLRSAVSMSSNYVLLKPGEITLKASHDCDLIYDERYY</sequence>
<accession>A0ABR8QNP4</accession>
<dbReference type="Pfam" id="PF22768">
    <property type="entry name" value="SPP1_Dit"/>
    <property type="match status" value="1"/>
</dbReference>
<dbReference type="Pfam" id="PF05709">
    <property type="entry name" value="Sipho_tail"/>
    <property type="match status" value="1"/>
</dbReference>